<sequence>MFSMAFQQNGYRMSIDPVLATELRPMACVLVSVFLDALITVDFSTFEPTTLIEPVLAALLRPMACVLVNVFFDALIKVDFSILEPSAIALLLNTASKATAANIMFFMIVSSGYCNSFVEFNPPLNLSTVSRFQGRIAVTE</sequence>
<dbReference type="Proteomes" id="UP000008315">
    <property type="component" value="Chromosome"/>
</dbReference>
<dbReference type="HOGENOM" id="CLU_1832794_0_0_6"/>
<protein>
    <submittedName>
        <fullName evidence="1">Uncharacterized protein</fullName>
    </submittedName>
</protein>
<accession>G4T1I9</accession>
<dbReference type="EMBL" id="FO082060">
    <property type="protein sequence ID" value="CCE22411.1"/>
    <property type="molecule type" value="Genomic_DNA"/>
</dbReference>
<dbReference type="PATRIC" id="fig|271065.3.peg.729"/>
<gene>
    <name evidence="1" type="ordered locus">MEALZ_0716</name>
</gene>
<organism evidence="1 2">
    <name type="scientific">Methylotuvimicrobium alcaliphilum (strain DSM 19304 / NCIMB 14124 / VKM B-2133 / 20Z)</name>
    <name type="common">Methylomicrobium alcaliphilum</name>
    <dbReference type="NCBI Taxonomy" id="1091494"/>
    <lineage>
        <taxon>Bacteria</taxon>
        <taxon>Pseudomonadati</taxon>
        <taxon>Pseudomonadota</taxon>
        <taxon>Gammaproteobacteria</taxon>
        <taxon>Methylococcales</taxon>
        <taxon>Methylococcaceae</taxon>
        <taxon>Methylotuvimicrobium</taxon>
    </lineage>
</organism>
<proteinExistence type="predicted"/>
<evidence type="ECO:0000313" key="2">
    <source>
        <dbReference type="Proteomes" id="UP000008315"/>
    </source>
</evidence>
<keyword evidence="2" id="KW-1185">Reference proteome</keyword>
<reference evidence="2" key="1">
    <citation type="journal article" date="2012" name="J. Bacteriol.">
        <title>Genome sequence of the haloalkaliphilic methanotrophic bacterium Methylomicrobium alcaliphilum 20Z.</title>
        <authorList>
            <person name="Vuilleumier S."/>
            <person name="Khmelenina V.N."/>
            <person name="Bringel F."/>
            <person name="Reshetnikov A.S."/>
            <person name="Lajus A."/>
            <person name="Mangenot S."/>
            <person name="Rouy Z."/>
            <person name="Op den Camp H.J."/>
            <person name="Jetten M.S."/>
            <person name="Dispirito A.A."/>
            <person name="Dunfield P."/>
            <person name="Klotz M.G."/>
            <person name="Semrau J.D."/>
            <person name="Stein L.Y."/>
            <person name="Barbe V."/>
            <person name="Medigue C."/>
            <person name="Trotsenko Y.A."/>
            <person name="Kalyuzhnaya M.G."/>
        </authorList>
    </citation>
    <scope>NUCLEOTIDE SEQUENCE [LARGE SCALE GENOMIC DNA]</scope>
    <source>
        <strain evidence="2">DSM 19304 / NCIMB 14124 / VKM B-2133 / 20Z</strain>
    </source>
</reference>
<dbReference type="KEGG" id="mah:MEALZ_0716"/>
<evidence type="ECO:0000313" key="1">
    <source>
        <dbReference type="EMBL" id="CCE22411.1"/>
    </source>
</evidence>
<dbReference type="AlphaFoldDB" id="G4T1I9"/>
<name>G4T1I9_META2</name>